<evidence type="ECO:0000313" key="2">
    <source>
        <dbReference type="Proteomes" id="UP000285777"/>
    </source>
</evidence>
<name>A0A415BQH3_PHOVU</name>
<dbReference type="AlphaFoldDB" id="A0A415BQH3"/>
<organism evidence="1 2">
    <name type="scientific">Phocaeicola vulgatus</name>
    <name type="common">Bacteroides vulgatus</name>
    <dbReference type="NCBI Taxonomy" id="821"/>
    <lineage>
        <taxon>Bacteria</taxon>
        <taxon>Pseudomonadati</taxon>
        <taxon>Bacteroidota</taxon>
        <taxon>Bacteroidia</taxon>
        <taxon>Bacteroidales</taxon>
        <taxon>Bacteroidaceae</taxon>
        <taxon>Phocaeicola</taxon>
    </lineage>
</organism>
<protein>
    <submittedName>
        <fullName evidence="1">Uncharacterized protein</fullName>
    </submittedName>
</protein>
<gene>
    <name evidence="1" type="ORF">DW150_12420</name>
</gene>
<dbReference type="Proteomes" id="UP000285777">
    <property type="component" value="Unassembled WGS sequence"/>
</dbReference>
<evidence type="ECO:0000313" key="1">
    <source>
        <dbReference type="EMBL" id="RHI89918.1"/>
    </source>
</evidence>
<dbReference type="EMBL" id="QRLF01000020">
    <property type="protein sequence ID" value="RHI89918.1"/>
    <property type="molecule type" value="Genomic_DNA"/>
</dbReference>
<dbReference type="RefSeq" id="WP_117830090.1">
    <property type="nucleotide sequence ID" value="NZ_JADNKE010000013.1"/>
</dbReference>
<proteinExistence type="predicted"/>
<sequence length="132" mass="15613">MATHGMTIAKASKDDFEKVYNLLSPMEELFNSKWCNEEEWTEWDDGDEDKQELLAIRKEIAEDEYCEEDEVDNRLILYEFIKRRMRLCGCSNWQRVVVAAECLIDTFCDPQESCLAWRPDLERAIDNMMLGE</sequence>
<comment type="caution">
    <text evidence="1">The sequence shown here is derived from an EMBL/GenBank/DDBJ whole genome shotgun (WGS) entry which is preliminary data.</text>
</comment>
<accession>A0A415BQH3</accession>
<reference evidence="1 2" key="1">
    <citation type="submission" date="2018-08" db="EMBL/GenBank/DDBJ databases">
        <title>A genome reference for cultivated species of the human gut microbiota.</title>
        <authorList>
            <person name="Zou Y."/>
            <person name="Xue W."/>
            <person name="Luo G."/>
        </authorList>
    </citation>
    <scope>NUCLEOTIDE SEQUENCE [LARGE SCALE GENOMIC DNA]</scope>
    <source>
        <strain evidence="1 2">AM13-21</strain>
    </source>
</reference>